<gene>
    <name evidence="13 15" type="primary">rlmN</name>
    <name evidence="15" type="ORF">G5B42_00490</name>
</gene>
<evidence type="ECO:0000313" key="15">
    <source>
        <dbReference type="EMBL" id="MBA2132042.1"/>
    </source>
</evidence>
<evidence type="ECO:0000256" key="7">
    <source>
        <dbReference type="ARBA" id="ARBA00022691"/>
    </source>
</evidence>
<keyword evidence="7 13" id="KW-0949">S-adenosyl-L-methionine</keyword>
<dbReference type="PANTHER" id="PTHR30544:SF5">
    <property type="entry name" value="RADICAL SAM CORE DOMAIN-CONTAINING PROTEIN"/>
    <property type="match status" value="1"/>
</dbReference>
<dbReference type="CDD" id="cd01335">
    <property type="entry name" value="Radical_SAM"/>
    <property type="match status" value="1"/>
</dbReference>
<keyword evidence="9 13" id="KW-0479">Metal-binding</keyword>
<dbReference type="SUPFAM" id="SSF102114">
    <property type="entry name" value="Radical SAM enzymes"/>
    <property type="match status" value="1"/>
</dbReference>
<dbReference type="InterPro" id="IPR048641">
    <property type="entry name" value="RlmN_N"/>
</dbReference>
<feature type="binding site" evidence="13">
    <location>
        <position position="117"/>
    </location>
    <ligand>
        <name>[4Fe-4S] cluster</name>
        <dbReference type="ChEBI" id="CHEBI:49883"/>
        <note>4Fe-4S-S-AdoMet</note>
    </ligand>
</feature>
<dbReference type="InterPro" id="IPR058240">
    <property type="entry name" value="rSAM_sf"/>
</dbReference>
<dbReference type="Gene3D" id="1.10.150.530">
    <property type="match status" value="1"/>
</dbReference>
<feature type="active site" description="Proton acceptor" evidence="13">
    <location>
        <position position="90"/>
    </location>
</feature>
<keyword evidence="6 13" id="KW-0808">Transferase</keyword>
<dbReference type="Proteomes" id="UP000657177">
    <property type="component" value="Unassembled WGS sequence"/>
</dbReference>
<dbReference type="GO" id="GO:0046872">
    <property type="term" value="F:metal ion binding"/>
    <property type="evidence" value="ECO:0007669"/>
    <property type="project" value="UniProtKB-KW"/>
</dbReference>
<dbReference type="NCBIfam" id="TIGR00048">
    <property type="entry name" value="rRNA_mod_RlmN"/>
    <property type="match status" value="1"/>
</dbReference>
<dbReference type="HAMAP" id="MF_01849">
    <property type="entry name" value="RNA_methyltr_RlmN"/>
    <property type="match status" value="1"/>
</dbReference>
<comment type="miscellaneous">
    <text evidence="13">Reaction proceeds by a ping-pong mechanism involving intermediate methylation of a conserved cysteine residue.</text>
</comment>
<keyword evidence="12 13" id="KW-1015">Disulfide bond</keyword>
<evidence type="ECO:0000256" key="13">
    <source>
        <dbReference type="HAMAP-Rule" id="MF_01849"/>
    </source>
</evidence>
<comment type="subcellular location">
    <subcellularLocation>
        <location evidence="1 13">Cytoplasm</location>
    </subcellularLocation>
</comment>
<evidence type="ECO:0000256" key="11">
    <source>
        <dbReference type="ARBA" id="ARBA00023014"/>
    </source>
</evidence>
<keyword evidence="4 13" id="KW-0698">rRNA processing</keyword>
<evidence type="ECO:0000256" key="12">
    <source>
        <dbReference type="ARBA" id="ARBA00023157"/>
    </source>
</evidence>
<dbReference type="InterPro" id="IPR013785">
    <property type="entry name" value="Aldolase_TIM"/>
</dbReference>
<evidence type="ECO:0000259" key="14">
    <source>
        <dbReference type="PROSITE" id="PS51918"/>
    </source>
</evidence>
<evidence type="ECO:0000256" key="9">
    <source>
        <dbReference type="ARBA" id="ARBA00022723"/>
    </source>
</evidence>
<name>A0A8J6HVQ0_9FIRM</name>
<evidence type="ECO:0000256" key="8">
    <source>
        <dbReference type="ARBA" id="ARBA00022694"/>
    </source>
</evidence>
<dbReference type="GO" id="GO:0030488">
    <property type="term" value="P:tRNA methylation"/>
    <property type="evidence" value="ECO:0007669"/>
    <property type="project" value="UniProtKB-UniRule"/>
</dbReference>
<evidence type="ECO:0000256" key="5">
    <source>
        <dbReference type="ARBA" id="ARBA00022603"/>
    </source>
</evidence>
<keyword evidence="3 13" id="KW-0963">Cytoplasm</keyword>
<keyword evidence="2 13" id="KW-0004">4Fe-4S</keyword>
<evidence type="ECO:0000256" key="4">
    <source>
        <dbReference type="ARBA" id="ARBA00022552"/>
    </source>
</evidence>
<dbReference type="PROSITE" id="PS51918">
    <property type="entry name" value="RADICAL_SAM"/>
    <property type="match status" value="1"/>
</dbReference>
<comment type="catalytic activity">
    <reaction evidence="13">
        <text>adenosine(37) in tRNA + 2 reduced [2Fe-2S]-[ferredoxin] + 2 S-adenosyl-L-methionine = 2-methyladenosine(37) in tRNA + 5'-deoxyadenosine + L-methionine + 2 oxidized [2Fe-2S]-[ferredoxin] + S-adenosyl-L-homocysteine</text>
        <dbReference type="Rhea" id="RHEA:43332"/>
        <dbReference type="Rhea" id="RHEA-COMP:10000"/>
        <dbReference type="Rhea" id="RHEA-COMP:10001"/>
        <dbReference type="Rhea" id="RHEA-COMP:10162"/>
        <dbReference type="Rhea" id="RHEA-COMP:10485"/>
        <dbReference type="ChEBI" id="CHEBI:17319"/>
        <dbReference type="ChEBI" id="CHEBI:33737"/>
        <dbReference type="ChEBI" id="CHEBI:33738"/>
        <dbReference type="ChEBI" id="CHEBI:57844"/>
        <dbReference type="ChEBI" id="CHEBI:57856"/>
        <dbReference type="ChEBI" id="CHEBI:59789"/>
        <dbReference type="ChEBI" id="CHEBI:74411"/>
        <dbReference type="ChEBI" id="CHEBI:74497"/>
        <dbReference type="EC" id="2.1.1.192"/>
    </reaction>
</comment>
<dbReference type="GO" id="GO:0000049">
    <property type="term" value="F:tRNA binding"/>
    <property type="evidence" value="ECO:0007669"/>
    <property type="project" value="UniProtKB-UniRule"/>
</dbReference>
<dbReference type="InterPro" id="IPR006638">
    <property type="entry name" value="Elp3/MiaA/NifB-like_rSAM"/>
</dbReference>
<proteinExistence type="inferred from homology"/>
<keyword evidence="11 13" id="KW-0411">Iron-sulfur</keyword>
<feature type="binding site" evidence="13">
    <location>
        <begin position="157"/>
        <end position="158"/>
    </location>
    <ligand>
        <name>S-adenosyl-L-methionine</name>
        <dbReference type="ChEBI" id="CHEBI:59789"/>
    </ligand>
</feature>
<dbReference type="SFLD" id="SFLDF00275">
    <property type="entry name" value="adenosine_C2_methyltransferase"/>
    <property type="match status" value="1"/>
</dbReference>
<feature type="binding site" evidence="13">
    <location>
        <begin position="212"/>
        <end position="214"/>
    </location>
    <ligand>
        <name>S-adenosyl-L-methionine</name>
        <dbReference type="ChEBI" id="CHEBI:59789"/>
    </ligand>
</feature>
<dbReference type="SFLD" id="SFLDG01062">
    <property type="entry name" value="methyltransferase_(Class_A)"/>
    <property type="match status" value="1"/>
</dbReference>
<dbReference type="SMART" id="SM00729">
    <property type="entry name" value="Elp3"/>
    <property type="match status" value="1"/>
</dbReference>
<keyword evidence="16" id="KW-1185">Reference proteome</keyword>
<comment type="cofactor">
    <cofactor evidence="13">
        <name>[4Fe-4S] cluster</name>
        <dbReference type="ChEBI" id="CHEBI:49883"/>
    </cofactor>
    <text evidence="13">Binds 1 [4Fe-4S] cluster. The cluster is coordinated with 3 cysteines and an exchangeable S-adenosyl-L-methionine.</text>
</comment>
<evidence type="ECO:0000256" key="10">
    <source>
        <dbReference type="ARBA" id="ARBA00023004"/>
    </source>
</evidence>
<dbReference type="GO" id="GO:0070040">
    <property type="term" value="F:rRNA (adenine(2503)-C2-)-methyltransferase activity"/>
    <property type="evidence" value="ECO:0007669"/>
    <property type="project" value="UniProtKB-UniRule"/>
</dbReference>
<evidence type="ECO:0000313" key="16">
    <source>
        <dbReference type="Proteomes" id="UP000657177"/>
    </source>
</evidence>
<sequence>MQIIGLNLEELEDLVVKLGEPRYRAKQILDWVYKKGIDDFGQMSNLPALFRQRLQDRGLVVSTITVAGAVEAGDGTKKYLFRLTDGCGVEAVYIPEEKRKTVCFSTQVGCPVGCTFCATGQQGFKRNLTAGEIVDQVRKIGLDKKTRISNAVAMGQGEPLANYAATLKALRLLNAEYGLQMAARHLTVSTSGVVPAIYRLADEQLQINLALSLHATTDQLRSALIPLNRTYPLAQVIQACRDYAAKTKRRVTLEYIMLDGVNDGEADLVRLAELAAGWLCHVNLIPYNPVPGASYRPSPPWVCQRFLGYLQEHGVAASIRQERGAEVNAACGQLRQHLKM</sequence>
<dbReference type="Gene3D" id="3.20.20.70">
    <property type="entry name" value="Aldolase class I"/>
    <property type="match status" value="1"/>
</dbReference>
<reference evidence="15" key="1">
    <citation type="submission" date="2020-06" db="EMBL/GenBank/DDBJ databases">
        <title>Novel chitinolytic bacterium.</title>
        <authorList>
            <person name="Ungkulpasvich U."/>
            <person name="Kosugi A."/>
            <person name="Uke A."/>
        </authorList>
    </citation>
    <scope>NUCLEOTIDE SEQUENCE</scope>
    <source>
        <strain evidence="15">UUS1-1</strain>
    </source>
</reference>
<evidence type="ECO:0000256" key="3">
    <source>
        <dbReference type="ARBA" id="ARBA00022490"/>
    </source>
</evidence>
<feature type="binding site" evidence="13">
    <location>
        <position position="189"/>
    </location>
    <ligand>
        <name>S-adenosyl-L-methionine</name>
        <dbReference type="ChEBI" id="CHEBI:59789"/>
    </ligand>
</feature>
<comment type="similarity">
    <text evidence="13">Belongs to the radical SAM superfamily. RlmN family.</text>
</comment>
<dbReference type="EMBL" id="JAAKDE010000001">
    <property type="protein sequence ID" value="MBA2132042.1"/>
    <property type="molecule type" value="Genomic_DNA"/>
</dbReference>
<dbReference type="GO" id="GO:0051539">
    <property type="term" value="F:4 iron, 4 sulfur cluster binding"/>
    <property type="evidence" value="ECO:0007669"/>
    <property type="project" value="UniProtKB-UniRule"/>
</dbReference>
<protein>
    <recommendedName>
        <fullName evidence="13">Probable dual-specificity RNA methyltransferase RlmN</fullName>
        <ecNumber evidence="13">2.1.1.192</ecNumber>
    </recommendedName>
    <alternativeName>
        <fullName evidence="13">23S rRNA (adenine(2503)-C(2))-methyltransferase</fullName>
    </alternativeName>
    <alternativeName>
        <fullName evidence="13">23S rRNA m2A2503 methyltransferase</fullName>
    </alternativeName>
    <alternativeName>
        <fullName evidence="13">Ribosomal RNA large subunit methyltransferase N</fullName>
    </alternativeName>
    <alternativeName>
        <fullName evidence="13">tRNA (adenine(37)-C(2))-methyltransferase</fullName>
    </alternativeName>
    <alternativeName>
        <fullName evidence="13">tRNA m2A37 methyltransferase</fullName>
    </alternativeName>
</protein>
<dbReference type="InterPro" id="IPR027492">
    <property type="entry name" value="RNA_MTrfase_RlmN"/>
</dbReference>
<comment type="function">
    <text evidence="13">Specifically methylates position 2 of adenine 2503 in 23S rRNA and position 2 of adenine 37 in tRNAs.</text>
</comment>
<dbReference type="AlphaFoldDB" id="A0A8J6HVQ0"/>
<dbReference type="GO" id="GO:0019843">
    <property type="term" value="F:rRNA binding"/>
    <property type="evidence" value="ECO:0007669"/>
    <property type="project" value="UniProtKB-UniRule"/>
</dbReference>
<accession>A0A8J6HVQ0</accession>
<comment type="caution">
    <text evidence="13">Lacks conserved residue(s) required for the propagation of feature annotation.</text>
</comment>
<feature type="domain" description="Radical SAM core" evidence="14">
    <location>
        <begin position="96"/>
        <end position="326"/>
    </location>
</feature>
<dbReference type="Pfam" id="PF04055">
    <property type="entry name" value="Radical_SAM"/>
    <property type="match status" value="1"/>
</dbReference>
<dbReference type="InterPro" id="IPR040072">
    <property type="entry name" value="Methyltransferase_A"/>
</dbReference>
<evidence type="ECO:0000256" key="1">
    <source>
        <dbReference type="ARBA" id="ARBA00004496"/>
    </source>
</evidence>
<feature type="binding site" evidence="13">
    <location>
        <position position="114"/>
    </location>
    <ligand>
        <name>[4Fe-4S] cluster</name>
        <dbReference type="ChEBI" id="CHEBI:49883"/>
        <note>4Fe-4S-S-AdoMet</note>
    </ligand>
</feature>
<dbReference type="PANTHER" id="PTHR30544">
    <property type="entry name" value="23S RRNA METHYLTRANSFERASE"/>
    <property type="match status" value="1"/>
</dbReference>
<dbReference type="Pfam" id="PF21016">
    <property type="entry name" value="RlmN_N"/>
    <property type="match status" value="1"/>
</dbReference>
<dbReference type="FunFam" id="3.20.20.70:FF:000014">
    <property type="entry name" value="Probable dual-specificity RNA methyltransferase RlmN"/>
    <property type="match status" value="1"/>
</dbReference>
<dbReference type="GO" id="GO:0005737">
    <property type="term" value="C:cytoplasm"/>
    <property type="evidence" value="ECO:0007669"/>
    <property type="project" value="UniProtKB-SubCell"/>
</dbReference>
<organism evidence="15 16">
    <name type="scientific">Capillibacterium thermochitinicola</name>
    <dbReference type="NCBI Taxonomy" id="2699427"/>
    <lineage>
        <taxon>Bacteria</taxon>
        <taxon>Bacillati</taxon>
        <taxon>Bacillota</taxon>
        <taxon>Capillibacterium</taxon>
    </lineage>
</organism>
<comment type="caution">
    <text evidence="15">The sequence shown here is derived from an EMBL/GenBank/DDBJ whole genome shotgun (WGS) entry which is preliminary data.</text>
</comment>
<feature type="binding site" evidence="13">
    <location>
        <position position="110"/>
    </location>
    <ligand>
        <name>[4Fe-4S] cluster</name>
        <dbReference type="ChEBI" id="CHEBI:49883"/>
        <note>4Fe-4S-S-AdoMet</note>
    </ligand>
</feature>
<dbReference type="GO" id="GO:0002935">
    <property type="term" value="F:tRNA (adenine(37)-C2)-methyltransferase activity"/>
    <property type="evidence" value="ECO:0007669"/>
    <property type="project" value="UniProtKB-UniRule"/>
</dbReference>
<dbReference type="GO" id="GO:0070475">
    <property type="term" value="P:rRNA base methylation"/>
    <property type="evidence" value="ECO:0007669"/>
    <property type="project" value="UniProtKB-UniRule"/>
</dbReference>
<dbReference type="EC" id="2.1.1.192" evidence="13"/>
<keyword evidence="5 13" id="KW-0489">Methyltransferase</keyword>
<feature type="active site" description="S-methylcysteine intermediate" evidence="13">
    <location>
        <position position="331"/>
    </location>
</feature>
<evidence type="ECO:0000256" key="2">
    <source>
        <dbReference type="ARBA" id="ARBA00022485"/>
    </source>
</evidence>
<evidence type="ECO:0000256" key="6">
    <source>
        <dbReference type="ARBA" id="ARBA00022679"/>
    </source>
</evidence>
<dbReference type="SFLD" id="SFLDS00029">
    <property type="entry name" value="Radical_SAM"/>
    <property type="match status" value="1"/>
</dbReference>
<comment type="catalytic activity">
    <reaction evidence="13">
        <text>adenosine(2503) in 23S rRNA + 2 reduced [2Fe-2S]-[ferredoxin] + 2 S-adenosyl-L-methionine = 2-methyladenosine(2503) in 23S rRNA + 5'-deoxyadenosine + L-methionine + 2 oxidized [2Fe-2S]-[ferredoxin] + S-adenosyl-L-homocysteine</text>
        <dbReference type="Rhea" id="RHEA:42916"/>
        <dbReference type="Rhea" id="RHEA-COMP:10000"/>
        <dbReference type="Rhea" id="RHEA-COMP:10001"/>
        <dbReference type="Rhea" id="RHEA-COMP:10152"/>
        <dbReference type="Rhea" id="RHEA-COMP:10282"/>
        <dbReference type="ChEBI" id="CHEBI:17319"/>
        <dbReference type="ChEBI" id="CHEBI:33737"/>
        <dbReference type="ChEBI" id="CHEBI:33738"/>
        <dbReference type="ChEBI" id="CHEBI:57844"/>
        <dbReference type="ChEBI" id="CHEBI:57856"/>
        <dbReference type="ChEBI" id="CHEBI:59789"/>
        <dbReference type="ChEBI" id="CHEBI:74411"/>
        <dbReference type="ChEBI" id="CHEBI:74497"/>
        <dbReference type="EC" id="2.1.1.192"/>
    </reaction>
</comment>
<dbReference type="InterPro" id="IPR007197">
    <property type="entry name" value="rSAM"/>
</dbReference>
<feature type="binding site" evidence="13">
    <location>
        <position position="288"/>
    </location>
    <ligand>
        <name>S-adenosyl-L-methionine</name>
        <dbReference type="ChEBI" id="CHEBI:59789"/>
    </ligand>
</feature>
<dbReference type="PIRSF" id="PIRSF006004">
    <property type="entry name" value="CHP00048"/>
    <property type="match status" value="1"/>
</dbReference>
<keyword evidence="10 13" id="KW-0408">Iron</keyword>
<keyword evidence="8 13" id="KW-0819">tRNA processing</keyword>
<dbReference type="InterPro" id="IPR004383">
    <property type="entry name" value="rRNA_lsu_MTrfase_RlmN/Cfr"/>
</dbReference>